<feature type="compositionally biased region" description="Polar residues" evidence="9">
    <location>
        <begin position="474"/>
        <end position="490"/>
    </location>
</feature>
<dbReference type="SUPFAM" id="SSF48371">
    <property type="entry name" value="ARM repeat"/>
    <property type="match status" value="2"/>
</dbReference>
<evidence type="ECO:0000313" key="11">
    <source>
        <dbReference type="EMBL" id="KNC77608.1"/>
    </source>
</evidence>
<organism evidence="11 12">
    <name type="scientific">Sphaeroforma arctica JP610</name>
    <dbReference type="NCBI Taxonomy" id="667725"/>
    <lineage>
        <taxon>Eukaryota</taxon>
        <taxon>Ichthyosporea</taxon>
        <taxon>Ichthyophonida</taxon>
        <taxon>Sphaeroforma</taxon>
    </lineage>
</organism>
<dbReference type="PANTHER" id="PTHR13457:SF1">
    <property type="entry name" value="HEAT REPEAT-CONTAINING PROTEIN 1"/>
    <property type="match status" value="1"/>
</dbReference>
<dbReference type="STRING" id="667725.A0A0L0FNQ2"/>
<comment type="function">
    <text evidence="8">Involved in nucleolar processing of pre-18S ribosomal RNA.</text>
</comment>
<feature type="region of interest" description="Disordered" evidence="9">
    <location>
        <begin position="474"/>
        <end position="493"/>
    </location>
</feature>
<dbReference type="InterPro" id="IPR012954">
    <property type="entry name" value="BP28_C_dom"/>
</dbReference>
<dbReference type="GO" id="GO:0032040">
    <property type="term" value="C:small-subunit processome"/>
    <property type="evidence" value="ECO:0007669"/>
    <property type="project" value="TreeGrafter"/>
</dbReference>
<comment type="similarity">
    <text evidence="2 8">Belongs to the HEATR1/UTP10 family.</text>
</comment>
<dbReference type="InterPro" id="IPR040191">
    <property type="entry name" value="UTP10"/>
</dbReference>
<dbReference type="Pfam" id="PF23243">
    <property type="entry name" value="HEAT_HEATR1"/>
    <property type="match status" value="1"/>
</dbReference>
<dbReference type="GeneID" id="25910437"/>
<evidence type="ECO:0000256" key="6">
    <source>
        <dbReference type="ARBA" id="ARBA00023274"/>
    </source>
</evidence>
<keyword evidence="6 8" id="KW-0687">Ribonucleoprotein</keyword>
<dbReference type="EMBL" id="KQ242682">
    <property type="protein sequence ID" value="KNC77608.1"/>
    <property type="molecule type" value="Genomic_DNA"/>
</dbReference>
<dbReference type="InterPro" id="IPR021133">
    <property type="entry name" value="HEAT_type_2"/>
</dbReference>
<evidence type="ECO:0000256" key="7">
    <source>
        <dbReference type="PROSITE-ProRule" id="PRU00103"/>
    </source>
</evidence>
<dbReference type="GO" id="GO:0045943">
    <property type="term" value="P:positive regulation of transcription by RNA polymerase I"/>
    <property type="evidence" value="ECO:0007669"/>
    <property type="project" value="TreeGrafter"/>
</dbReference>
<dbReference type="PROSITE" id="PS50077">
    <property type="entry name" value="HEAT_REPEAT"/>
    <property type="match status" value="1"/>
</dbReference>
<accession>A0A0L0FNQ2</accession>
<dbReference type="RefSeq" id="XP_014151510.1">
    <property type="nucleotide sequence ID" value="XM_014296035.1"/>
</dbReference>
<dbReference type="Pfam" id="PF08146">
    <property type="entry name" value="BP28CT"/>
    <property type="match status" value="1"/>
</dbReference>
<keyword evidence="3 8" id="KW-0690">Ribosome biogenesis</keyword>
<evidence type="ECO:0000256" key="8">
    <source>
        <dbReference type="RuleBase" id="RU367065"/>
    </source>
</evidence>
<evidence type="ECO:0000256" key="9">
    <source>
        <dbReference type="SAM" id="MobiDB-lite"/>
    </source>
</evidence>
<keyword evidence="12" id="KW-1185">Reference proteome</keyword>
<sequence>MSTSLQKQLQKIAGSATAVHRSASKKQVSFLYDNTNDIVNTDLETIYAMALNGLAELNTYDNAFAEFERTLFSQKGKGMERLQLTNDEHDTLNKQIEDFLSLLTPYFLQRAAHKPLEYLIRKFRIHVHNVGAILSSIVLYHETAAFVRMVRILDLQTTKNGSRNWCWLETVQKEKRPLSKQAWVAECTRDPSLLLVVGEIAQNTTSSKLNRDTAAVSFWAASVVSVIDSAPAVNEAFLGPMLQQVVAAIESSNANYNAAGCIVLSALSSRVSIAAKPLQMLLKTIGKSITAVNYKTSVICIAYICRSQNVQSLPTAVVEKVVALDQHVNEQGGSVVSLFGNQLKNGGETFLLLLISRLAGKISLGEGDCDMQSLVHTLHRLISLVKMPTEVSAHVTTLILQRAVDLLRIEGVVTNILSQVMVEREVEVKLQPTVKLLATKYPTQMDAAINLLLKNADPAAFRFISKCFAGSRHQPMQLSAEEPNTTNGETNPDESTKIEYGSLLTCLEHPQAVIRLQTVNYLRTMDKRVITESEQHHLIRALSNRIEDEDTKVVIGALEALAFLLKLRFNHGVKKQSHKSHKPSKNGVVVATEDPAELAAKEQMIVDLRESLLRCVYSGANAVVVTKAADVLFFVYLGVYRKQLETVAPHALVCLFAHNDAHCAPAARVAKILTEGAILQKSPCFAGFTPAVFETFKSPTASTVHKNDAVIAALSATIKANPTLGVDLFTLCEQTRTSTDANAKAMHSKLRFILLLASGGSIPHLVTTSPKYVEKTLRFIEQELAVATNQNATNANVGKSKVKKIKATKLTKAVMSVLDRDSGAVPDYAVLQTILLCTLQRIITKTALGGNDEHAVMLLWRVFSLTASVDSRHMSDAVRTAGFQPLLIEIFTRIPAQAELLFLASSWLNESNTASNTNGVAVHVRALSIAHAFLQSLANMTQGSEKGTGPLLESVVVFVPSLLAVLVSETPVVRQLALKCFAAIDTIFTKSTEQKTMPDYPGTKDIQVSLGAINSTVVYQSLASTVFAHSGVTGLKGVYATQLVKEIVAHQLEFQNDAKYLATFASQGFTSALKEGQTKPKHVGKKYQESVALFITSYTCALKNPVQQSLLLSAVVALKNGALVLPSTIDLLHQLAQKCSSDTIDQSVWVGSKPWNKAGPKHRLTVAEVSVLEMLIKQFDTTVAPMLTIVDDLTRFLLDALKGFPGYTHGQMVAVRAITPEMFVEASADVQQDLVTTLCGVVQQRHNSNHCIVAARNALAHLPLDHTHFKTEIDRSEFVRLTNEHTSQMRDVAGGVAPQMGKRIRSDSESTAVANQNQADESVIPADNLLQLSTILEVLQAKTDVEGEYRLLADLFDVIGRCIDLQPISAGHFEVESVKQSALCAAVAVFTRTTDEAREQNDKATLAEIKKAVDVELIVRCVRMTENPQTHHHTLQLLAHIADVYPSIVLHNIMSIFTFMGDNVLRQDDNYSFHIIKQSIETVIPPLIRSTTFTNDPVKSKVLVLDIVKVFVGAYQHMPQHRRLRLFTHLLSTIGVSEYLGLVSVMMLDTHALTETNRAQQDAAGNHGNEENISVEAFVAQLIAQFDTKAQLSAFVVMTSFTCELPNHRPETSHEKTAWKRDHAIESTVCPLITRSDLQIAQFKGITVQVVANILGSRTFSMFSSQAMKERQQESDHMDEDEESLQDQYLRLLESILTLSRVVTEHMSHLSRQKGASKKHTPLTRAWKGCLDAAFLCMESVNNLLPLPMFVEVVKNLIRFDDTTVRCRALRLFALKVEEFKTLEVQTKDENELILEEPVRPHGDSQVDSAILFVGMVDHLVQLVADKHPSGDGIVQANVDGSSNTNSMKQSAMLNLEVLAHHFASKYPEPFVRALPVVISPAVLQSESLHLQASAMVCLGSLINALGTKVMSKLPVFLPLLLNTIQTQIDTRNTTDRSKAVFGPTSLLLVKSALVALSSCVAVLPQFISNRLSDILSIVTHEAFAKKDLSSEESFELSPASGTGAGDVTQKISDLRDQLAVVLAPRVILPALYAYYTNVNTAQLPAQTKAYRVMVCVRMLSSVVAGMSPSDMLVHYKSLFKLLLTAFEFSEGRAGEQDVVRNVWVDDASADAFVGMVMKLSETSFKPLFLTLVSWYTNTMKDSAKFLLRGQIFWRVLKRLSSTLKTIFAPYIKHLAAPMVSVLNMYNTSKSMPSEVRAQHEVVPAILHSLLSTLHNLFLFDSASPNTGSKRKVCLLGSIGQKNKGGSISGEVFKEIHESVLHQLENDIGGLEATQQRNALLTEVIGQFAVTIADDDMWKTLNNKLLLMTRHHETSVRAAALTVEKELYSRLGEEFLLLLPETIPFLAEAMEDDSAEVESKAQEVISTIESFLGESLQKYF</sequence>
<dbReference type="GO" id="GO:0000462">
    <property type="term" value="P:maturation of SSU-rRNA from tricistronic rRNA transcript (SSU-rRNA, 5.8S rRNA, LSU-rRNA)"/>
    <property type="evidence" value="ECO:0007669"/>
    <property type="project" value="TreeGrafter"/>
</dbReference>
<dbReference type="GO" id="GO:0030515">
    <property type="term" value="F:snoRNA binding"/>
    <property type="evidence" value="ECO:0007669"/>
    <property type="project" value="TreeGrafter"/>
</dbReference>
<evidence type="ECO:0000259" key="10">
    <source>
        <dbReference type="SMART" id="SM01036"/>
    </source>
</evidence>
<dbReference type="eggNOG" id="KOG1837">
    <property type="taxonomic scope" value="Eukaryota"/>
</dbReference>
<evidence type="ECO:0000256" key="5">
    <source>
        <dbReference type="ARBA" id="ARBA00023242"/>
    </source>
</evidence>
<keyword evidence="4 8" id="KW-0698">rRNA processing</keyword>
<dbReference type="Gene3D" id="1.25.10.10">
    <property type="entry name" value="Leucine-rich Repeat Variant"/>
    <property type="match status" value="2"/>
</dbReference>
<dbReference type="OrthoDB" id="31183at2759"/>
<keyword evidence="5 8" id="KW-0539">Nucleus</keyword>
<name>A0A0L0FNQ2_9EUKA</name>
<evidence type="ECO:0000256" key="2">
    <source>
        <dbReference type="ARBA" id="ARBA00010559"/>
    </source>
</evidence>
<feature type="domain" description="BP28 C-terminal" evidence="10">
    <location>
        <begin position="2069"/>
        <end position="2225"/>
    </location>
</feature>
<gene>
    <name evidence="11" type="ORF">SARC_09933</name>
</gene>
<dbReference type="InterPro" id="IPR022125">
    <property type="entry name" value="U3snoRNP10_N"/>
</dbReference>
<evidence type="ECO:0000256" key="1">
    <source>
        <dbReference type="ARBA" id="ARBA00004604"/>
    </source>
</evidence>
<feature type="repeat" description="HEAT" evidence="7">
    <location>
        <begin position="2342"/>
        <end position="2378"/>
    </location>
</feature>
<dbReference type="Proteomes" id="UP000054560">
    <property type="component" value="Unassembled WGS sequence"/>
</dbReference>
<dbReference type="InterPro" id="IPR011989">
    <property type="entry name" value="ARM-like"/>
</dbReference>
<dbReference type="InterPro" id="IPR056473">
    <property type="entry name" value="HEAT_Utp10/HEAT1"/>
</dbReference>
<evidence type="ECO:0000313" key="12">
    <source>
        <dbReference type="Proteomes" id="UP000054560"/>
    </source>
</evidence>
<evidence type="ECO:0000256" key="3">
    <source>
        <dbReference type="ARBA" id="ARBA00022517"/>
    </source>
</evidence>
<dbReference type="GO" id="GO:0030686">
    <property type="term" value="C:90S preribosome"/>
    <property type="evidence" value="ECO:0007669"/>
    <property type="project" value="TreeGrafter"/>
</dbReference>
<dbReference type="Pfam" id="PF12397">
    <property type="entry name" value="U3snoRNP10"/>
    <property type="match status" value="1"/>
</dbReference>
<proteinExistence type="inferred from homology"/>
<dbReference type="InterPro" id="IPR016024">
    <property type="entry name" value="ARM-type_fold"/>
</dbReference>
<dbReference type="SMART" id="SM01036">
    <property type="entry name" value="BP28CT"/>
    <property type="match status" value="1"/>
</dbReference>
<evidence type="ECO:0000256" key="4">
    <source>
        <dbReference type="ARBA" id="ARBA00022552"/>
    </source>
</evidence>
<dbReference type="GO" id="GO:0034455">
    <property type="term" value="C:t-UTP complex"/>
    <property type="evidence" value="ECO:0007669"/>
    <property type="project" value="TreeGrafter"/>
</dbReference>
<comment type="subcellular location">
    <subcellularLocation>
        <location evidence="1 8">Nucleus</location>
        <location evidence="1 8">Nucleolus</location>
    </subcellularLocation>
</comment>
<protein>
    <recommendedName>
        <fullName evidence="8">HEAT repeat-containing protein 1</fullName>
    </recommendedName>
</protein>
<dbReference type="PANTHER" id="PTHR13457">
    <property type="entry name" value="BAP28"/>
    <property type="match status" value="1"/>
</dbReference>
<reference evidence="11 12" key="1">
    <citation type="submission" date="2011-02" db="EMBL/GenBank/DDBJ databases">
        <title>The Genome Sequence of Sphaeroforma arctica JP610.</title>
        <authorList>
            <consortium name="The Broad Institute Genome Sequencing Platform"/>
            <person name="Russ C."/>
            <person name="Cuomo C."/>
            <person name="Young S.K."/>
            <person name="Zeng Q."/>
            <person name="Gargeya S."/>
            <person name="Alvarado L."/>
            <person name="Berlin A."/>
            <person name="Chapman S.B."/>
            <person name="Chen Z."/>
            <person name="Freedman E."/>
            <person name="Gellesch M."/>
            <person name="Goldberg J."/>
            <person name="Griggs A."/>
            <person name="Gujja S."/>
            <person name="Heilman E."/>
            <person name="Heiman D."/>
            <person name="Howarth C."/>
            <person name="Mehta T."/>
            <person name="Neiman D."/>
            <person name="Pearson M."/>
            <person name="Roberts A."/>
            <person name="Saif S."/>
            <person name="Shea T."/>
            <person name="Shenoy N."/>
            <person name="Sisk P."/>
            <person name="Stolte C."/>
            <person name="Sykes S."/>
            <person name="White J."/>
            <person name="Yandava C."/>
            <person name="Burger G."/>
            <person name="Gray M.W."/>
            <person name="Holland P.W.H."/>
            <person name="King N."/>
            <person name="Lang F.B.F."/>
            <person name="Roger A.J."/>
            <person name="Ruiz-Trillo I."/>
            <person name="Haas B."/>
            <person name="Nusbaum C."/>
            <person name="Birren B."/>
        </authorList>
    </citation>
    <scope>NUCLEOTIDE SEQUENCE [LARGE SCALE GENOMIC DNA]</scope>
    <source>
        <strain evidence="11 12">JP610</strain>
    </source>
</reference>